<dbReference type="InterPro" id="IPR023753">
    <property type="entry name" value="FAD/NAD-binding_dom"/>
</dbReference>
<evidence type="ECO:0000256" key="1">
    <source>
        <dbReference type="ARBA" id="ARBA00023002"/>
    </source>
</evidence>
<comment type="caution">
    <text evidence="4">The sequence shown here is derived from an EMBL/GenBank/DDBJ whole genome shotgun (WGS) entry which is preliminary data.</text>
</comment>
<name>A0A2P5TQH7_9GAMM</name>
<dbReference type="Gene3D" id="3.50.50.60">
    <property type="entry name" value="FAD/NAD(P)-binding domain"/>
    <property type="match status" value="1"/>
</dbReference>
<keyword evidence="5" id="KW-1185">Reference proteome</keyword>
<dbReference type="InterPro" id="IPR017224">
    <property type="entry name" value="Opine_Oxase_asu/HCN_bsu"/>
</dbReference>
<protein>
    <submittedName>
        <fullName evidence="4">FAD/NAD(P)-binding oxidoreductase</fullName>
    </submittedName>
</protein>
<evidence type="ECO:0000259" key="2">
    <source>
        <dbReference type="Pfam" id="PF07992"/>
    </source>
</evidence>
<dbReference type="PRINTS" id="PR00469">
    <property type="entry name" value="PNDRDTASEII"/>
</dbReference>
<proteinExistence type="predicted"/>
<dbReference type="InterPro" id="IPR041854">
    <property type="entry name" value="BFD-like_2Fe2S-bd_dom_sf"/>
</dbReference>
<dbReference type="EMBL" id="MPZM01000003">
    <property type="protein sequence ID" value="PPL18032.1"/>
    <property type="molecule type" value="Genomic_DNA"/>
</dbReference>
<feature type="domain" description="FAD/NAD(P)-binding" evidence="2">
    <location>
        <begin position="5"/>
        <end position="313"/>
    </location>
</feature>
<dbReference type="Proteomes" id="UP000242231">
    <property type="component" value="Unassembled WGS sequence"/>
</dbReference>
<keyword evidence="1" id="KW-0560">Oxidoreductase</keyword>
<gene>
    <name evidence="4" type="ORF">UN63_02390</name>
</gene>
<dbReference type="InterPro" id="IPR041117">
    <property type="entry name" value="SoxA_A3"/>
</dbReference>
<reference evidence="5" key="1">
    <citation type="submission" date="2016-11" db="EMBL/GenBank/DDBJ databases">
        <authorList>
            <person name="Sisinthy S."/>
            <person name="Ara S."/>
            <person name="Gundlapally S.R."/>
        </authorList>
    </citation>
    <scope>NUCLEOTIDE SEQUENCE [LARGE SCALE GENOMIC DNA]</scope>
    <source>
        <strain evidence="5">V1-41</strain>
    </source>
</reference>
<dbReference type="PIRSF" id="PIRSF037495">
    <property type="entry name" value="Opine_OX_OoxA/HcnB"/>
    <property type="match status" value="1"/>
</dbReference>
<dbReference type="PANTHER" id="PTHR42949">
    <property type="entry name" value="ANAEROBIC GLYCEROL-3-PHOSPHATE DEHYDROGENASE SUBUNIT B"/>
    <property type="match status" value="1"/>
</dbReference>
<sequence>MMDTDLAIVGAGPAGMAAAIEAGRLGLKTVLLDEQPRVGGQIYRNIGQPSMADPRILGPDYYAGRTLADDFIDSGCRYLPNTQVWQLDRDGRVYYSREGKAASLQARQVMIANGAQERPFPIPGWTLPGVMTAGSAQILLKTPGLAADGAVFAGCGPLLYLVVWQYLQAGVKVAAVLDTTPAANYRQALVALDGVLRGVGYLWKGLKLLRDIRAAGIPFVRGVTELAASAEDGVLSRVTYQAGGRQQQLETEQLFLHQGVVPSVNLAMASGCEHEWSEQQLCWQPVLDDWGQSTQPHIRIIGDGGGIGGAVAAALKGRLAVQQLAVQQLAHTLGRQTLAERDEGARALRRQLKREMAFRRFIDLLYRPSDALRLPQQDEVLVCRCEEVSLGEIRRAVNQGCMGPNQLKSFTRCGMGPCQGRQCGLVVSELMARLQGQTVEQGGYYRLRAPIKPLTLNELASLVQPPEPGLRE</sequence>
<dbReference type="PANTHER" id="PTHR42949:SF3">
    <property type="entry name" value="ANAEROBIC GLYCEROL-3-PHOSPHATE DEHYDROGENASE SUBUNIT B"/>
    <property type="match status" value="1"/>
</dbReference>
<dbReference type="Pfam" id="PF07992">
    <property type="entry name" value="Pyr_redox_2"/>
    <property type="match status" value="1"/>
</dbReference>
<accession>A0A2P5TQH7</accession>
<dbReference type="RefSeq" id="WP_104485184.1">
    <property type="nucleotide sequence ID" value="NZ_BMYB01000004.1"/>
</dbReference>
<dbReference type="GO" id="GO:0016491">
    <property type="term" value="F:oxidoreductase activity"/>
    <property type="evidence" value="ECO:0007669"/>
    <property type="project" value="UniProtKB-KW"/>
</dbReference>
<evidence type="ECO:0000259" key="3">
    <source>
        <dbReference type="Pfam" id="PF17806"/>
    </source>
</evidence>
<evidence type="ECO:0000313" key="4">
    <source>
        <dbReference type="EMBL" id="PPL18032.1"/>
    </source>
</evidence>
<dbReference type="AlphaFoldDB" id="A0A2P5TQH7"/>
<dbReference type="InterPro" id="IPR051691">
    <property type="entry name" value="Metab_Enz_Cyan_OpOx_G3PDH"/>
</dbReference>
<evidence type="ECO:0000313" key="5">
    <source>
        <dbReference type="Proteomes" id="UP000242231"/>
    </source>
</evidence>
<dbReference type="PRINTS" id="PR00368">
    <property type="entry name" value="FADPNR"/>
</dbReference>
<dbReference type="SUPFAM" id="SSF51905">
    <property type="entry name" value="FAD/NAD(P)-binding domain"/>
    <property type="match status" value="1"/>
</dbReference>
<dbReference type="OrthoDB" id="9801699at2"/>
<dbReference type="CDD" id="cd19946">
    <property type="entry name" value="GlpA-like_Fer2_BFD-like"/>
    <property type="match status" value="1"/>
</dbReference>
<dbReference type="Pfam" id="PF17806">
    <property type="entry name" value="SO_alpha_A3"/>
    <property type="match status" value="1"/>
</dbReference>
<dbReference type="InterPro" id="IPR036188">
    <property type="entry name" value="FAD/NAD-bd_sf"/>
</dbReference>
<organism evidence="4 5">
    <name type="scientific">Oceanisphaera arctica</name>
    <dbReference type="NCBI Taxonomy" id="641510"/>
    <lineage>
        <taxon>Bacteria</taxon>
        <taxon>Pseudomonadati</taxon>
        <taxon>Pseudomonadota</taxon>
        <taxon>Gammaproteobacteria</taxon>
        <taxon>Aeromonadales</taxon>
        <taxon>Aeromonadaceae</taxon>
        <taxon>Oceanisphaera</taxon>
    </lineage>
</organism>
<feature type="domain" description="SoxA A3" evidence="3">
    <location>
        <begin position="382"/>
        <end position="460"/>
    </location>
</feature>
<dbReference type="Gene3D" id="1.10.10.1100">
    <property type="entry name" value="BFD-like [2Fe-2S]-binding domain"/>
    <property type="match status" value="1"/>
</dbReference>